<keyword evidence="2" id="KW-0378">Hydrolase</keyword>
<dbReference type="EC" id="3.1.21.-" evidence="2"/>
<sequence>MSGNVARLPPPGRRPPPDDAQVREAVAASVSIAETLRRLGRPDNSRLRAQLRGWIAGAGADTSHFLGQGHQRGRAGTAPVRPAADVLVKHHRTGRTRTAVLRRCMRLMGIAELCAVCGTGPMWQGRPMVLEIDHVNGDRDDDRLSNLRFLCPNCHAVTGTWCRAPRRRPAG</sequence>
<comment type="caution">
    <text evidence="2">The sequence shown here is derived from an EMBL/GenBank/DDBJ whole genome shotgun (WGS) entry which is preliminary data.</text>
</comment>
<name>A0A9W4DL10_9ACTN</name>
<accession>A0A9W4DL10</accession>
<dbReference type="InterPro" id="IPR003615">
    <property type="entry name" value="HNH_nuc"/>
</dbReference>
<evidence type="ECO:0000313" key="3">
    <source>
        <dbReference type="Proteomes" id="UP001152519"/>
    </source>
</evidence>
<gene>
    <name evidence="2" type="ORF">SCOCK_20393</name>
</gene>
<feature type="region of interest" description="Disordered" evidence="1">
    <location>
        <begin position="1"/>
        <end position="20"/>
    </location>
</feature>
<protein>
    <submittedName>
        <fullName evidence="2">Enzyme</fullName>
        <ecNumber evidence="2">3.1.21.-</ecNumber>
    </submittedName>
</protein>
<organism evidence="2 3">
    <name type="scientific">Actinacidiphila cocklensis</name>
    <dbReference type="NCBI Taxonomy" id="887465"/>
    <lineage>
        <taxon>Bacteria</taxon>
        <taxon>Bacillati</taxon>
        <taxon>Actinomycetota</taxon>
        <taxon>Actinomycetes</taxon>
        <taxon>Kitasatosporales</taxon>
        <taxon>Streptomycetaceae</taxon>
        <taxon>Actinacidiphila</taxon>
    </lineage>
</organism>
<dbReference type="EMBL" id="CAJSLV010000048">
    <property type="protein sequence ID" value="CAG6393362.1"/>
    <property type="molecule type" value="Genomic_DNA"/>
</dbReference>
<keyword evidence="3" id="KW-1185">Reference proteome</keyword>
<dbReference type="AlphaFoldDB" id="A0A9W4DL10"/>
<dbReference type="Proteomes" id="UP001152519">
    <property type="component" value="Unassembled WGS sequence"/>
</dbReference>
<evidence type="ECO:0000313" key="2">
    <source>
        <dbReference type="EMBL" id="CAG6393362.1"/>
    </source>
</evidence>
<evidence type="ECO:0000256" key="1">
    <source>
        <dbReference type="SAM" id="MobiDB-lite"/>
    </source>
</evidence>
<proteinExistence type="predicted"/>
<dbReference type="RefSeq" id="WP_251488971.1">
    <property type="nucleotide sequence ID" value="NZ_CAJSLV010000048.1"/>
</dbReference>
<reference evidence="2" key="1">
    <citation type="submission" date="2021-05" db="EMBL/GenBank/DDBJ databases">
        <authorList>
            <person name="Arsene-Ploetze F."/>
        </authorList>
    </citation>
    <scope>NUCLEOTIDE SEQUENCE</scope>
    <source>
        <strain evidence="2">DSM 42138</strain>
    </source>
</reference>
<dbReference type="CDD" id="cd00085">
    <property type="entry name" value="HNHc"/>
    <property type="match status" value="1"/>
</dbReference>
<dbReference type="GO" id="GO:0016787">
    <property type="term" value="F:hydrolase activity"/>
    <property type="evidence" value="ECO:0007669"/>
    <property type="project" value="UniProtKB-KW"/>
</dbReference>